<gene>
    <name evidence="5" type="ORF">DCD74_11780</name>
</gene>
<dbReference type="AlphaFoldDB" id="A0A344J8A2"/>
<dbReference type="SUPFAM" id="SSF111369">
    <property type="entry name" value="HlyD-like secretion proteins"/>
    <property type="match status" value="1"/>
</dbReference>
<dbReference type="Proteomes" id="UP000251842">
    <property type="component" value="Chromosome"/>
</dbReference>
<dbReference type="Gene3D" id="1.10.287.470">
    <property type="entry name" value="Helix hairpin bin"/>
    <property type="match status" value="1"/>
</dbReference>
<evidence type="ECO:0000256" key="1">
    <source>
        <dbReference type="ARBA" id="ARBA00009477"/>
    </source>
</evidence>
<evidence type="ECO:0000256" key="3">
    <source>
        <dbReference type="SAM" id="SignalP"/>
    </source>
</evidence>
<protein>
    <submittedName>
        <fullName evidence="5">Efflux RND transporter periplasmic adaptor subunit</fullName>
    </submittedName>
</protein>
<dbReference type="FunFam" id="2.40.420.20:FF:000006">
    <property type="entry name" value="RND family efflux transporter MFP subunit"/>
    <property type="match status" value="1"/>
</dbReference>
<dbReference type="InterPro" id="IPR006143">
    <property type="entry name" value="RND_pump_MFP"/>
</dbReference>
<dbReference type="InterPro" id="IPR058649">
    <property type="entry name" value="CzcB_C"/>
</dbReference>
<feature type="signal peptide" evidence="3">
    <location>
        <begin position="1"/>
        <end position="26"/>
    </location>
</feature>
<organism evidence="5 6">
    <name type="scientific">Solilutibacter oculi</name>
    <dbReference type="NCBI Taxonomy" id="2698682"/>
    <lineage>
        <taxon>Bacteria</taxon>
        <taxon>Pseudomonadati</taxon>
        <taxon>Pseudomonadota</taxon>
        <taxon>Gammaproteobacteria</taxon>
        <taxon>Lysobacterales</taxon>
        <taxon>Lysobacteraceae</taxon>
        <taxon>Solilutibacter</taxon>
    </lineage>
</organism>
<evidence type="ECO:0000256" key="2">
    <source>
        <dbReference type="ARBA" id="ARBA00022448"/>
    </source>
</evidence>
<dbReference type="PANTHER" id="PTHR30097">
    <property type="entry name" value="CATION EFFLUX SYSTEM PROTEIN CUSB"/>
    <property type="match status" value="1"/>
</dbReference>
<dbReference type="GO" id="GO:0060003">
    <property type="term" value="P:copper ion export"/>
    <property type="evidence" value="ECO:0007669"/>
    <property type="project" value="TreeGrafter"/>
</dbReference>
<dbReference type="PANTHER" id="PTHR30097:SF15">
    <property type="entry name" value="CATION EFFLUX SYSTEM PROTEIN CUSB"/>
    <property type="match status" value="1"/>
</dbReference>
<dbReference type="GO" id="GO:0022857">
    <property type="term" value="F:transmembrane transporter activity"/>
    <property type="evidence" value="ECO:0007669"/>
    <property type="project" value="InterPro"/>
</dbReference>
<accession>A0A344J8A2</accession>
<dbReference type="NCBIfam" id="TIGR01730">
    <property type="entry name" value="RND_mfp"/>
    <property type="match status" value="1"/>
</dbReference>
<evidence type="ECO:0000313" key="6">
    <source>
        <dbReference type="Proteomes" id="UP000251842"/>
    </source>
</evidence>
<dbReference type="KEGG" id="lue:DCD74_11780"/>
<dbReference type="Gene3D" id="2.40.420.20">
    <property type="match status" value="1"/>
</dbReference>
<evidence type="ECO:0000259" key="4">
    <source>
        <dbReference type="Pfam" id="PF25975"/>
    </source>
</evidence>
<dbReference type="Pfam" id="PF25975">
    <property type="entry name" value="CzcB_C"/>
    <property type="match status" value="1"/>
</dbReference>
<comment type="similarity">
    <text evidence="1">Belongs to the membrane fusion protein (MFP) (TC 8.A.1) family.</text>
</comment>
<dbReference type="Gene3D" id="2.40.30.170">
    <property type="match status" value="1"/>
</dbReference>
<feature type="chain" id="PRO_5016889727" evidence="3">
    <location>
        <begin position="27"/>
        <end position="517"/>
    </location>
</feature>
<sequence length="517" mass="54577">MRNTTFSRSLPIRHALIATLLALTLAACNRTDSSSAASEAEAQVYTHFTPQTELFVEFAPLVAGQKSTFAAHFTRMSDYKPVTAGTVDVVLSGGNGPTERFRVSAPRAPGIFAPTVVPRATGQRNLSLVLNADGIQSRHDLGNVTVYADATAALKAGPAPGMQEGEIGYLKEQQWPSGFGIEHVQPRELRDSVQAPATIRASGDGSAEVVAATAGIVRSTGRFPALGDEVVRGQTLAMLAPRLATGTDVASLRADLQSARSQASLASSEAARMQRLFSQQAVSRRRVEEARSAQQIAQAQLNAAQQRLSQLGGGGGGIPLKAAITGRIELAPIANGASVEDGDTIFQIVDRKELWIEAHVAEADAARLQEPDGIAFELPGMGQSVEVRPGVNGRLVGAGSMIDPESRSVPVIFALSRPDKHIALNQNVQARVFTGSKRSVLSVPASAVIDDGGERVVYVMRGGESFSRVPVRLGVRDGDRFEVLEGLKNGDRVVSRGAMLVRLAAATPEAMGHGHAH</sequence>
<dbReference type="GO" id="GO:0016020">
    <property type="term" value="C:membrane"/>
    <property type="evidence" value="ECO:0007669"/>
    <property type="project" value="InterPro"/>
</dbReference>
<dbReference type="GO" id="GO:0015679">
    <property type="term" value="P:plasma membrane copper ion transport"/>
    <property type="evidence" value="ECO:0007669"/>
    <property type="project" value="TreeGrafter"/>
</dbReference>
<dbReference type="RefSeq" id="WP_112927469.1">
    <property type="nucleotide sequence ID" value="NZ_CP029556.1"/>
</dbReference>
<dbReference type="EMBL" id="CP029556">
    <property type="protein sequence ID" value="AXA85262.1"/>
    <property type="molecule type" value="Genomic_DNA"/>
</dbReference>
<proteinExistence type="inferred from homology"/>
<evidence type="ECO:0000313" key="5">
    <source>
        <dbReference type="EMBL" id="AXA85262.1"/>
    </source>
</evidence>
<dbReference type="OrthoDB" id="9806939at2"/>
<dbReference type="Gene3D" id="2.40.50.100">
    <property type="match status" value="1"/>
</dbReference>
<dbReference type="PROSITE" id="PS51257">
    <property type="entry name" value="PROKAR_LIPOPROTEIN"/>
    <property type="match status" value="1"/>
</dbReference>
<dbReference type="GO" id="GO:0030288">
    <property type="term" value="C:outer membrane-bounded periplasmic space"/>
    <property type="evidence" value="ECO:0007669"/>
    <property type="project" value="TreeGrafter"/>
</dbReference>
<feature type="domain" description="CzcB-like C-terminal circularly permuted SH3-like" evidence="4">
    <location>
        <begin position="442"/>
        <end position="500"/>
    </location>
</feature>
<dbReference type="InterPro" id="IPR051909">
    <property type="entry name" value="MFP_Cation_Efflux"/>
</dbReference>
<name>A0A344J8A2_9GAMM</name>
<keyword evidence="3" id="KW-0732">Signal</keyword>
<dbReference type="GO" id="GO:0046914">
    <property type="term" value="F:transition metal ion binding"/>
    <property type="evidence" value="ECO:0007669"/>
    <property type="project" value="TreeGrafter"/>
</dbReference>
<keyword evidence="2" id="KW-0813">Transport</keyword>
<reference evidence="6" key="1">
    <citation type="submission" date="2018-05" db="EMBL/GenBank/DDBJ databases">
        <title>Luteimonas pekinense sp. nov., isolated from human Meibomian gland secretions, Beijing, China.</title>
        <authorList>
            <person name="Wen T."/>
            <person name="Bai H."/>
            <person name="Lv H."/>
        </authorList>
    </citation>
    <scope>NUCLEOTIDE SEQUENCE [LARGE SCALE GENOMIC DNA]</scope>
    <source>
        <strain evidence="6">83-4</strain>
    </source>
</reference>
<keyword evidence="6" id="KW-1185">Reference proteome</keyword>